<keyword evidence="2" id="KW-1185">Reference proteome</keyword>
<gene>
    <name evidence="1" type="ORF">RPERSI_LOCUS18926</name>
</gene>
<dbReference type="EMBL" id="CAJVQC010050925">
    <property type="protein sequence ID" value="CAG8789703.1"/>
    <property type="molecule type" value="Genomic_DNA"/>
</dbReference>
<accession>A0ACA9REK3</accession>
<sequence>YCLPYKIVIPKRKVVDGRMVYNDVHLEIYNHSSYKKTGLWIDYVRLREHDERRVYEQFEDKTSIHST</sequence>
<organism evidence="1 2">
    <name type="scientific">Racocetra persica</name>
    <dbReference type="NCBI Taxonomy" id="160502"/>
    <lineage>
        <taxon>Eukaryota</taxon>
        <taxon>Fungi</taxon>
        <taxon>Fungi incertae sedis</taxon>
        <taxon>Mucoromycota</taxon>
        <taxon>Glomeromycotina</taxon>
        <taxon>Glomeromycetes</taxon>
        <taxon>Diversisporales</taxon>
        <taxon>Gigasporaceae</taxon>
        <taxon>Racocetra</taxon>
    </lineage>
</organism>
<reference evidence="1" key="1">
    <citation type="submission" date="2021-06" db="EMBL/GenBank/DDBJ databases">
        <authorList>
            <person name="Kallberg Y."/>
            <person name="Tangrot J."/>
            <person name="Rosling A."/>
        </authorList>
    </citation>
    <scope>NUCLEOTIDE SEQUENCE</scope>
    <source>
        <strain evidence="1">MA461A</strain>
    </source>
</reference>
<evidence type="ECO:0000313" key="1">
    <source>
        <dbReference type="EMBL" id="CAG8789703.1"/>
    </source>
</evidence>
<protein>
    <submittedName>
        <fullName evidence="1">36610_t:CDS:1</fullName>
    </submittedName>
</protein>
<feature type="non-terminal residue" evidence="1">
    <location>
        <position position="67"/>
    </location>
</feature>
<name>A0ACA9REK3_9GLOM</name>
<comment type="caution">
    <text evidence="1">The sequence shown here is derived from an EMBL/GenBank/DDBJ whole genome shotgun (WGS) entry which is preliminary data.</text>
</comment>
<proteinExistence type="predicted"/>
<evidence type="ECO:0000313" key="2">
    <source>
        <dbReference type="Proteomes" id="UP000789920"/>
    </source>
</evidence>
<feature type="non-terminal residue" evidence="1">
    <location>
        <position position="1"/>
    </location>
</feature>
<dbReference type="Proteomes" id="UP000789920">
    <property type="component" value="Unassembled WGS sequence"/>
</dbReference>